<dbReference type="PANTHER" id="PTHR34981">
    <property type="entry name" value="CELL DIVISION PROTEIN ZAPA"/>
    <property type="match status" value="1"/>
</dbReference>
<reference evidence="10 11" key="1">
    <citation type="journal article" date="2011" name="J. Bacteriol.">
        <title>Genome sequence of Methyloversatilis universalis FAM5T, a methylotrophic representative of the order Rhodocyclales.</title>
        <authorList>
            <person name="Kittichotirat W."/>
            <person name="Good N.M."/>
            <person name="Hall R."/>
            <person name="Bringel F."/>
            <person name="Lajus A."/>
            <person name="Medigue C."/>
            <person name="Smalley N.E."/>
            <person name="Beck D."/>
            <person name="Bumgarner R."/>
            <person name="Vuilleumier S."/>
            <person name="Kalyuzhnaya M.G."/>
        </authorList>
    </citation>
    <scope>NUCLEOTIDE SEQUENCE [LARGE SCALE GENOMIC DNA]</scope>
    <source>
        <strain evidence="11">ATCC BAA-1314 / JCM 13912 / FAM5</strain>
    </source>
</reference>
<keyword evidence="6" id="KW-0131">Cell cycle</keyword>
<dbReference type="Gene3D" id="1.20.5.50">
    <property type="match status" value="1"/>
</dbReference>
<name>F5RCN2_METUF</name>
<comment type="function">
    <text evidence="7">Activator of cell division through the inhibition of FtsZ GTPase activity, therefore promoting FtsZ assembly into bundles of protofilaments necessary for the formation of the division Z ring. It is recruited early at mid-cell but it is not essential for cell division.</text>
</comment>
<dbReference type="Proteomes" id="UP000005019">
    <property type="component" value="Unassembled WGS sequence"/>
</dbReference>
<comment type="subcellular location">
    <subcellularLocation>
        <location evidence="1">Cytoplasm</location>
    </subcellularLocation>
</comment>
<evidence type="ECO:0000256" key="5">
    <source>
        <dbReference type="ARBA" id="ARBA00023210"/>
    </source>
</evidence>
<comment type="subunit">
    <text evidence="8">Homodimer. Interacts with FtsZ.</text>
</comment>
<keyword evidence="4" id="KW-0132">Cell division</keyword>
<dbReference type="eggNOG" id="COG3027">
    <property type="taxonomic scope" value="Bacteria"/>
</dbReference>
<dbReference type="SUPFAM" id="SSF102829">
    <property type="entry name" value="Cell division protein ZapA-like"/>
    <property type="match status" value="1"/>
</dbReference>
<dbReference type="GO" id="GO:0043093">
    <property type="term" value="P:FtsZ-dependent cytokinesis"/>
    <property type="evidence" value="ECO:0007669"/>
    <property type="project" value="TreeGrafter"/>
</dbReference>
<keyword evidence="3" id="KW-0963">Cytoplasm</keyword>
<proteinExistence type="predicted"/>
<evidence type="ECO:0000256" key="2">
    <source>
        <dbReference type="ARBA" id="ARBA00015195"/>
    </source>
</evidence>
<evidence type="ECO:0000256" key="1">
    <source>
        <dbReference type="ARBA" id="ARBA00004496"/>
    </source>
</evidence>
<dbReference type="GO" id="GO:0000917">
    <property type="term" value="P:division septum assembly"/>
    <property type="evidence" value="ECO:0007669"/>
    <property type="project" value="UniProtKB-KW"/>
</dbReference>
<dbReference type="GO" id="GO:0030428">
    <property type="term" value="C:cell septum"/>
    <property type="evidence" value="ECO:0007669"/>
    <property type="project" value="TreeGrafter"/>
</dbReference>
<dbReference type="RefSeq" id="WP_008061286.1">
    <property type="nucleotide sequence ID" value="NZ_AFHG01000048.1"/>
</dbReference>
<evidence type="ECO:0000313" key="10">
    <source>
        <dbReference type="EMBL" id="EGK71812.1"/>
    </source>
</evidence>
<keyword evidence="5" id="KW-0717">Septation</keyword>
<evidence type="ECO:0000256" key="6">
    <source>
        <dbReference type="ARBA" id="ARBA00023306"/>
    </source>
</evidence>
<dbReference type="InterPro" id="IPR042233">
    <property type="entry name" value="Cell_div_ZapA_N"/>
</dbReference>
<evidence type="ECO:0000256" key="4">
    <source>
        <dbReference type="ARBA" id="ARBA00022618"/>
    </source>
</evidence>
<dbReference type="GO" id="GO:0005829">
    <property type="term" value="C:cytosol"/>
    <property type="evidence" value="ECO:0007669"/>
    <property type="project" value="TreeGrafter"/>
</dbReference>
<evidence type="ECO:0000256" key="9">
    <source>
        <dbReference type="ARBA" id="ARBA00033158"/>
    </source>
</evidence>
<accession>F5RCN2</accession>
<dbReference type="OrthoDB" id="5297208at2"/>
<sequence length="101" mass="11405">MSDSNLVEITILGREYRVQCREGERDALNASVELVERRMRDLAEATRASGERLAVMCALNLAHEIFQMQATGGVDLVPLRRRINAMQSRIDEALSAQEKLF</sequence>
<evidence type="ECO:0000256" key="3">
    <source>
        <dbReference type="ARBA" id="ARBA00022490"/>
    </source>
</evidence>
<gene>
    <name evidence="10" type="ORF">METUNv1_02036</name>
</gene>
<protein>
    <recommendedName>
        <fullName evidence="2">Cell division protein ZapA</fullName>
    </recommendedName>
    <alternativeName>
        <fullName evidence="9">Z ring-associated protein ZapA</fullName>
    </alternativeName>
</protein>
<dbReference type="InterPro" id="IPR036192">
    <property type="entry name" value="Cell_div_ZapA-like_sf"/>
</dbReference>
<evidence type="ECO:0000256" key="8">
    <source>
        <dbReference type="ARBA" id="ARBA00026068"/>
    </source>
</evidence>
<dbReference type="STRING" id="1000565.METUNv1_02036"/>
<dbReference type="AlphaFoldDB" id="F5RCN2"/>
<dbReference type="GO" id="GO:0000921">
    <property type="term" value="P:septin ring assembly"/>
    <property type="evidence" value="ECO:0007669"/>
    <property type="project" value="TreeGrafter"/>
</dbReference>
<organism evidence="10 11">
    <name type="scientific">Methyloversatilis universalis (strain ATCC BAA-1314 / DSM 25237 / JCM 13912 / CCUG 52030 / FAM5)</name>
    <dbReference type="NCBI Taxonomy" id="1000565"/>
    <lineage>
        <taxon>Bacteria</taxon>
        <taxon>Pseudomonadati</taxon>
        <taxon>Pseudomonadota</taxon>
        <taxon>Betaproteobacteria</taxon>
        <taxon>Nitrosomonadales</taxon>
        <taxon>Sterolibacteriaceae</taxon>
        <taxon>Methyloversatilis</taxon>
    </lineage>
</organism>
<dbReference type="PANTHER" id="PTHR34981:SF1">
    <property type="entry name" value="CELL DIVISION PROTEIN ZAPA"/>
    <property type="match status" value="1"/>
</dbReference>
<keyword evidence="11" id="KW-1185">Reference proteome</keyword>
<dbReference type="Gene3D" id="3.30.160.880">
    <property type="entry name" value="Cell division protein ZapA protomer, N-terminal domain"/>
    <property type="match status" value="1"/>
</dbReference>
<dbReference type="Pfam" id="PF05164">
    <property type="entry name" value="ZapA"/>
    <property type="match status" value="1"/>
</dbReference>
<evidence type="ECO:0000256" key="7">
    <source>
        <dbReference type="ARBA" id="ARBA00024910"/>
    </source>
</evidence>
<dbReference type="InterPro" id="IPR007838">
    <property type="entry name" value="Cell_div_ZapA-like"/>
</dbReference>
<dbReference type="GO" id="GO:0032153">
    <property type="term" value="C:cell division site"/>
    <property type="evidence" value="ECO:0007669"/>
    <property type="project" value="TreeGrafter"/>
</dbReference>
<evidence type="ECO:0000313" key="11">
    <source>
        <dbReference type="Proteomes" id="UP000005019"/>
    </source>
</evidence>
<comment type="caution">
    <text evidence="10">The sequence shown here is derived from an EMBL/GenBank/DDBJ whole genome shotgun (WGS) entry which is preliminary data.</text>
</comment>
<dbReference type="EMBL" id="AFHG01000048">
    <property type="protein sequence ID" value="EGK71812.1"/>
    <property type="molecule type" value="Genomic_DNA"/>
</dbReference>